<name>A0A1Y1SC80_9GAMM</name>
<dbReference type="EMBL" id="AQQV01000003">
    <property type="protein sequence ID" value="ORE85804.1"/>
    <property type="molecule type" value="Genomic_DNA"/>
</dbReference>
<comment type="caution">
    <text evidence="1">The sequence shown here is derived from an EMBL/GenBank/DDBJ whole genome shotgun (WGS) entry which is preliminary data.</text>
</comment>
<dbReference type="PROSITE" id="PS51257">
    <property type="entry name" value="PROKAR_LIPOPROTEIN"/>
    <property type="match status" value="1"/>
</dbReference>
<dbReference type="Proteomes" id="UP000192342">
    <property type="component" value="Unassembled WGS sequence"/>
</dbReference>
<evidence type="ECO:0000313" key="2">
    <source>
        <dbReference type="Proteomes" id="UP000192342"/>
    </source>
</evidence>
<accession>A0A1Y1SC80</accession>
<dbReference type="RefSeq" id="WP_146680304.1">
    <property type="nucleotide sequence ID" value="NZ_AQQV01000003.1"/>
</dbReference>
<reference evidence="1 2" key="1">
    <citation type="submission" date="2013-04" db="EMBL/GenBank/DDBJ databases">
        <title>Oceanococcus atlanticus 22II-S10r2 Genome Sequencing.</title>
        <authorList>
            <person name="Lai Q."/>
            <person name="Li G."/>
            <person name="Shao Z."/>
        </authorList>
    </citation>
    <scope>NUCLEOTIDE SEQUENCE [LARGE SCALE GENOMIC DNA]</scope>
    <source>
        <strain evidence="1 2">22II-S10r2</strain>
    </source>
</reference>
<organism evidence="1 2">
    <name type="scientific">Oceanococcus atlanticus</name>
    <dbReference type="NCBI Taxonomy" id="1317117"/>
    <lineage>
        <taxon>Bacteria</taxon>
        <taxon>Pseudomonadati</taxon>
        <taxon>Pseudomonadota</taxon>
        <taxon>Gammaproteobacteria</taxon>
        <taxon>Chromatiales</taxon>
        <taxon>Oceanococcaceae</taxon>
        <taxon>Oceanococcus</taxon>
    </lineage>
</organism>
<sequence>MLLAERWGPQGVIRLVLVLCASVGMFGCSDSGSAGNGLSHGNDSGSQGAAGVLMSSETHQLQLFEFDQAVLATPVSSSRYEMVIGGQVFGGQGDGN</sequence>
<protein>
    <submittedName>
        <fullName evidence="1">Uncharacterized protein</fullName>
    </submittedName>
</protein>
<proteinExistence type="predicted"/>
<keyword evidence="2" id="KW-1185">Reference proteome</keyword>
<evidence type="ECO:0000313" key="1">
    <source>
        <dbReference type="EMBL" id="ORE85804.1"/>
    </source>
</evidence>
<dbReference type="AlphaFoldDB" id="A0A1Y1SC80"/>
<gene>
    <name evidence="1" type="ORF">ATO7_10943</name>
</gene>